<evidence type="ECO:0000313" key="1">
    <source>
        <dbReference type="EMBL" id="EYC28878.1"/>
    </source>
</evidence>
<gene>
    <name evidence="1" type="primary">Acey_s0007.g3475</name>
    <name evidence="1" type="ORF">Y032_0007g3475</name>
</gene>
<reference evidence="2" key="1">
    <citation type="journal article" date="2015" name="Nat. Genet.">
        <title>The genome and transcriptome of the zoonotic hookworm Ancylostoma ceylanicum identify infection-specific gene families.</title>
        <authorList>
            <person name="Schwarz E.M."/>
            <person name="Hu Y."/>
            <person name="Antoshechkin I."/>
            <person name="Miller M.M."/>
            <person name="Sternberg P.W."/>
            <person name="Aroian R.V."/>
        </authorList>
    </citation>
    <scope>NUCLEOTIDE SEQUENCE</scope>
    <source>
        <strain evidence="2">HY135</strain>
    </source>
</reference>
<organism evidence="1 2">
    <name type="scientific">Ancylostoma ceylanicum</name>
    <dbReference type="NCBI Taxonomy" id="53326"/>
    <lineage>
        <taxon>Eukaryota</taxon>
        <taxon>Metazoa</taxon>
        <taxon>Ecdysozoa</taxon>
        <taxon>Nematoda</taxon>
        <taxon>Chromadorea</taxon>
        <taxon>Rhabditida</taxon>
        <taxon>Rhabditina</taxon>
        <taxon>Rhabditomorpha</taxon>
        <taxon>Strongyloidea</taxon>
        <taxon>Ancylostomatidae</taxon>
        <taxon>Ancylostomatinae</taxon>
        <taxon>Ancylostoma</taxon>
    </lineage>
</organism>
<dbReference type="EMBL" id="JARK01001343">
    <property type="protein sequence ID" value="EYC28878.1"/>
    <property type="molecule type" value="Genomic_DNA"/>
</dbReference>
<evidence type="ECO:0000313" key="2">
    <source>
        <dbReference type="Proteomes" id="UP000024635"/>
    </source>
</evidence>
<proteinExistence type="predicted"/>
<name>A0A016VQ33_9BILA</name>
<dbReference type="Proteomes" id="UP000024635">
    <property type="component" value="Unassembled WGS sequence"/>
</dbReference>
<dbReference type="AlphaFoldDB" id="A0A016VQ33"/>
<protein>
    <submittedName>
        <fullName evidence="1">Uncharacterized protein</fullName>
    </submittedName>
</protein>
<sequence>MNGLVRHGRDRTIDNVRTQRASYHFAHTKASRYFISPLEGTMGMFKLENDTNTRIGNGSVFRGVQYVNL</sequence>
<comment type="caution">
    <text evidence="1">The sequence shown here is derived from an EMBL/GenBank/DDBJ whole genome shotgun (WGS) entry which is preliminary data.</text>
</comment>
<accession>A0A016VQ33</accession>
<keyword evidence="2" id="KW-1185">Reference proteome</keyword>